<accession>A0ACB9DLU9</accession>
<proteinExistence type="predicted"/>
<evidence type="ECO:0000313" key="2">
    <source>
        <dbReference type="Proteomes" id="UP001055879"/>
    </source>
</evidence>
<keyword evidence="2" id="KW-1185">Reference proteome</keyword>
<evidence type="ECO:0000313" key="1">
    <source>
        <dbReference type="EMBL" id="KAI3747470.1"/>
    </source>
</evidence>
<protein>
    <submittedName>
        <fullName evidence="1">Uncharacterized protein</fullName>
    </submittedName>
</protein>
<dbReference type="Proteomes" id="UP001055879">
    <property type="component" value="Linkage Group LG03"/>
</dbReference>
<organism evidence="1 2">
    <name type="scientific">Arctium lappa</name>
    <name type="common">Greater burdock</name>
    <name type="synonym">Lappa major</name>
    <dbReference type="NCBI Taxonomy" id="4217"/>
    <lineage>
        <taxon>Eukaryota</taxon>
        <taxon>Viridiplantae</taxon>
        <taxon>Streptophyta</taxon>
        <taxon>Embryophyta</taxon>
        <taxon>Tracheophyta</taxon>
        <taxon>Spermatophyta</taxon>
        <taxon>Magnoliopsida</taxon>
        <taxon>eudicotyledons</taxon>
        <taxon>Gunneridae</taxon>
        <taxon>Pentapetalae</taxon>
        <taxon>asterids</taxon>
        <taxon>campanulids</taxon>
        <taxon>Asterales</taxon>
        <taxon>Asteraceae</taxon>
        <taxon>Carduoideae</taxon>
        <taxon>Cardueae</taxon>
        <taxon>Arctiinae</taxon>
        <taxon>Arctium</taxon>
    </lineage>
</organism>
<comment type="caution">
    <text evidence="1">The sequence shown here is derived from an EMBL/GenBank/DDBJ whole genome shotgun (WGS) entry which is preliminary data.</text>
</comment>
<name>A0ACB9DLU9_ARCLA</name>
<gene>
    <name evidence="1" type="ORF">L6452_09927</name>
</gene>
<reference evidence="2" key="1">
    <citation type="journal article" date="2022" name="Mol. Ecol. Resour.">
        <title>The genomes of chicory, endive, great burdock and yacon provide insights into Asteraceae palaeo-polyploidization history and plant inulin production.</title>
        <authorList>
            <person name="Fan W."/>
            <person name="Wang S."/>
            <person name="Wang H."/>
            <person name="Wang A."/>
            <person name="Jiang F."/>
            <person name="Liu H."/>
            <person name="Zhao H."/>
            <person name="Xu D."/>
            <person name="Zhang Y."/>
        </authorList>
    </citation>
    <scope>NUCLEOTIDE SEQUENCE [LARGE SCALE GENOMIC DNA]</scope>
    <source>
        <strain evidence="2">cv. Niubang</strain>
    </source>
</reference>
<dbReference type="EMBL" id="CM042049">
    <property type="protein sequence ID" value="KAI3747470.1"/>
    <property type="molecule type" value="Genomic_DNA"/>
</dbReference>
<reference evidence="1 2" key="2">
    <citation type="journal article" date="2022" name="Mol. Ecol. Resour.">
        <title>The genomes of chicory, endive, great burdock and yacon provide insights into Asteraceae paleo-polyploidization history and plant inulin production.</title>
        <authorList>
            <person name="Fan W."/>
            <person name="Wang S."/>
            <person name="Wang H."/>
            <person name="Wang A."/>
            <person name="Jiang F."/>
            <person name="Liu H."/>
            <person name="Zhao H."/>
            <person name="Xu D."/>
            <person name="Zhang Y."/>
        </authorList>
    </citation>
    <scope>NUCLEOTIDE SEQUENCE [LARGE SCALE GENOMIC DNA]</scope>
    <source>
        <strain evidence="2">cv. Niubang</strain>
    </source>
</reference>
<sequence length="173" mass="19412">MRCVAYEPTTLKRPMNSWIEVDVDFGQRNLLVRRLDLRDLALRRMQLETKQTFVRVLRGLTRTQINIVSGLLISKTLIVLDPPVHISNRSSPFSGRLNQRKGDCLCFSDLTTTPNPNLKFNLITYLAGLSGKHSTSAHSQPHSVSNRIIEVQNATECASPDYTISSPARPAKP</sequence>